<dbReference type="InterPro" id="IPR002104">
    <property type="entry name" value="Integrase_catalytic"/>
</dbReference>
<proteinExistence type="inferred from homology"/>
<dbReference type="Pfam" id="PF00589">
    <property type="entry name" value="Phage_integrase"/>
    <property type="match status" value="1"/>
</dbReference>
<organism evidence="7 8">
    <name type="scientific">Microbacterium helvum</name>
    <dbReference type="NCBI Taxonomy" id="2773713"/>
    <lineage>
        <taxon>Bacteria</taxon>
        <taxon>Bacillati</taxon>
        <taxon>Actinomycetota</taxon>
        <taxon>Actinomycetes</taxon>
        <taxon>Micrococcales</taxon>
        <taxon>Microbacteriaceae</taxon>
        <taxon>Microbacterium</taxon>
    </lineage>
</organism>
<dbReference type="InterPro" id="IPR013762">
    <property type="entry name" value="Integrase-like_cat_sf"/>
</dbReference>
<dbReference type="InterPro" id="IPR011010">
    <property type="entry name" value="DNA_brk_join_enz"/>
</dbReference>
<dbReference type="PROSITE" id="PS51898">
    <property type="entry name" value="TYR_RECOMBINASE"/>
    <property type="match status" value="1"/>
</dbReference>
<evidence type="ECO:0000256" key="4">
    <source>
        <dbReference type="PROSITE-ProRule" id="PRU01248"/>
    </source>
</evidence>
<keyword evidence="8" id="KW-1185">Reference proteome</keyword>
<reference evidence="7 8" key="1">
    <citation type="submission" date="2020-09" db="EMBL/GenBank/DDBJ databases">
        <title>Isolation and identification of active actinomycetes.</title>
        <authorList>
            <person name="Li X."/>
        </authorList>
    </citation>
    <scope>NUCLEOTIDE SEQUENCE [LARGE SCALE GENOMIC DNA]</scope>
    <source>
        <strain evidence="7 8">NEAU-LLC</strain>
    </source>
</reference>
<dbReference type="EMBL" id="JACXZS010000005">
    <property type="protein sequence ID" value="MBD3941942.1"/>
    <property type="molecule type" value="Genomic_DNA"/>
</dbReference>
<sequence length="264" mass="29157">MLIDDYLAYLSDVRRCSASTVRLRSSYLTRLAAEVDLVAATALQLQTWIAAHPQWTPRTVNAVVATLRSFYRWAVEAGVVSRDPSTWLRPVKLVDVDDARIASPEQIAAGLASGRLEVRVVTMLGAEGGLRVHEIAKLHERDRDGQWLSVLGKGGRLRRVRVSPELGAALDELRAKHPDAGWYFPSRGGHVSTQTVRNWTRRELGTNPHSLRHRAGTTVFKRTGNNLRVTQVFLGHASVATTAIYVHVEEDDLIEASAASRLAA</sequence>
<comment type="similarity">
    <text evidence="1">Belongs to the 'phage' integrase family.</text>
</comment>
<evidence type="ECO:0000256" key="3">
    <source>
        <dbReference type="ARBA" id="ARBA00023172"/>
    </source>
</evidence>
<evidence type="ECO:0000313" key="8">
    <source>
        <dbReference type="Proteomes" id="UP000598426"/>
    </source>
</evidence>
<dbReference type="InterPro" id="IPR010998">
    <property type="entry name" value="Integrase_recombinase_N"/>
</dbReference>
<accession>A0ABR8NNC4</accession>
<dbReference type="PROSITE" id="PS51900">
    <property type="entry name" value="CB"/>
    <property type="match status" value="1"/>
</dbReference>
<feature type="domain" description="Tyr recombinase" evidence="5">
    <location>
        <begin position="97"/>
        <end position="258"/>
    </location>
</feature>
<protein>
    <submittedName>
        <fullName evidence="7">Tyrosine-type recombinase/integrase</fullName>
    </submittedName>
</protein>
<name>A0ABR8NNC4_9MICO</name>
<dbReference type="Gene3D" id="1.10.150.130">
    <property type="match status" value="1"/>
</dbReference>
<dbReference type="PANTHER" id="PTHR30349:SF64">
    <property type="entry name" value="PROPHAGE INTEGRASE INTD-RELATED"/>
    <property type="match status" value="1"/>
</dbReference>
<feature type="domain" description="Core-binding (CB)" evidence="6">
    <location>
        <begin position="1"/>
        <end position="75"/>
    </location>
</feature>
<comment type="caution">
    <text evidence="7">The sequence shown here is derived from an EMBL/GenBank/DDBJ whole genome shotgun (WGS) entry which is preliminary data.</text>
</comment>
<evidence type="ECO:0000256" key="2">
    <source>
        <dbReference type="ARBA" id="ARBA00023125"/>
    </source>
</evidence>
<dbReference type="Proteomes" id="UP000598426">
    <property type="component" value="Unassembled WGS sequence"/>
</dbReference>
<dbReference type="SUPFAM" id="SSF56349">
    <property type="entry name" value="DNA breaking-rejoining enzymes"/>
    <property type="match status" value="1"/>
</dbReference>
<keyword evidence="3" id="KW-0233">DNA recombination</keyword>
<dbReference type="PANTHER" id="PTHR30349">
    <property type="entry name" value="PHAGE INTEGRASE-RELATED"/>
    <property type="match status" value="1"/>
</dbReference>
<dbReference type="CDD" id="cd00397">
    <property type="entry name" value="DNA_BRE_C"/>
    <property type="match status" value="1"/>
</dbReference>
<dbReference type="RefSeq" id="WP_191171558.1">
    <property type="nucleotide sequence ID" value="NZ_JACXZS010000005.1"/>
</dbReference>
<evidence type="ECO:0000256" key="1">
    <source>
        <dbReference type="ARBA" id="ARBA00008857"/>
    </source>
</evidence>
<dbReference type="Gene3D" id="1.10.443.10">
    <property type="entry name" value="Intergrase catalytic core"/>
    <property type="match status" value="1"/>
</dbReference>
<keyword evidence="2 4" id="KW-0238">DNA-binding</keyword>
<dbReference type="InterPro" id="IPR044068">
    <property type="entry name" value="CB"/>
</dbReference>
<evidence type="ECO:0000259" key="6">
    <source>
        <dbReference type="PROSITE" id="PS51900"/>
    </source>
</evidence>
<gene>
    <name evidence="7" type="ORF">IF188_09570</name>
</gene>
<dbReference type="InterPro" id="IPR050090">
    <property type="entry name" value="Tyrosine_recombinase_XerCD"/>
</dbReference>
<evidence type="ECO:0000313" key="7">
    <source>
        <dbReference type="EMBL" id="MBD3941942.1"/>
    </source>
</evidence>
<evidence type="ECO:0000259" key="5">
    <source>
        <dbReference type="PROSITE" id="PS51898"/>
    </source>
</evidence>